<dbReference type="Pfam" id="PF01582">
    <property type="entry name" value="TIR"/>
    <property type="match status" value="1"/>
</dbReference>
<feature type="domain" description="TIR" evidence="2">
    <location>
        <begin position="9"/>
        <end position="135"/>
    </location>
</feature>
<dbReference type="STRING" id="3821.A0A151SCE5"/>
<dbReference type="GO" id="GO:0007165">
    <property type="term" value="P:signal transduction"/>
    <property type="evidence" value="ECO:0007669"/>
    <property type="project" value="InterPro"/>
</dbReference>
<dbReference type="InterPro" id="IPR000157">
    <property type="entry name" value="TIR_dom"/>
</dbReference>
<dbReference type="Gene3D" id="3.40.50.10140">
    <property type="entry name" value="Toll/interleukin-1 receptor homology (TIR) domain"/>
    <property type="match status" value="1"/>
</dbReference>
<sequence length="135" mass="15740">MSNNNTCQTNCDVFVSFRGEDIRRRLLSHLIDTFQRRQINVFVDVKLKRGDEIWPSLVGAIQGSFISLIIFSQDYASSLWCLEELVIILECREKYGQIVIPVFKHVDPCDVRHQFGSYKIAFVEHGRKYKSKVQI</sequence>
<evidence type="ECO:0000313" key="4">
    <source>
        <dbReference type="Proteomes" id="UP000075243"/>
    </source>
</evidence>
<dbReference type="EMBL" id="KQ483423">
    <property type="protein sequence ID" value="KYP52482.1"/>
    <property type="molecule type" value="Genomic_DNA"/>
</dbReference>
<dbReference type="Gramene" id="C.cajan_24930.t">
    <property type="protein sequence ID" value="C.cajan_24930.t.cds1"/>
    <property type="gene ID" value="C.cajan_24930"/>
</dbReference>
<organism evidence="3 4">
    <name type="scientific">Cajanus cajan</name>
    <name type="common">Pigeon pea</name>
    <name type="synonym">Cajanus indicus</name>
    <dbReference type="NCBI Taxonomy" id="3821"/>
    <lineage>
        <taxon>Eukaryota</taxon>
        <taxon>Viridiplantae</taxon>
        <taxon>Streptophyta</taxon>
        <taxon>Embryophyta</taxon>
        <taxon>Tracheophyta</taxon>
        <taxon>Spermatophyta</taxon>
        <taxon>Magnoliopsida</taxon>
        <taxon>eudicotyledons</taxon>
        <taxon>Gunneridae</taxon>
        <taxon>Pentapetalae</taxon>
        <taxon>rosids</taxon>
        <taxon>fabids</taxon>
        <taxon>Fabales</taxon>
        <taxon>Fabaceae</taxon>
        <taxon>Papilionoideae</taxon>
        <taxon>50 kb inversion clade</taxon>
        <taxon>NPAAA clade</taxon>
        <taxon>indigoferoid/millettioid clade</taxon>
        <taxon>Phaseoleae</taxon>
        <taxon>Cajanus</taxon>
    </lineage>
</organism>
<gene>
    <name evidence="3" type="ORF">KK1_025602</name>
</gene>
<dbReference type="InterPro" id="IPR035897">
    <property type="entry name" value="Toll_tir_struct_dom_sf"/>
</dbReference>
<dbReference type="PROSITE" id="PS50104">
    <property type="entry name" value="TIR"/>
    <property type="match status" value="1"/>
</dbReference>
<reference evidence="3" key="1">
    <citation type="journal article" date="2012" name="Nat. Biotechnol.">
        <title>Draft genome sequence of pigeonpea (Cajanus cajan), an orphan legume crop of resource-poor farmers.</title>
        <authorList>
            <person name="Varshney R.K."/>
            <person name="Chen W."/>
            <person name="Li Y."/>
            <person name="Bharti A.K."/>
            <person name="Saxena R.K."/>
            <person name="Schlueter J.A."/>
            <person name="Donoghue M.T."/>
            <person name="Azam S."/>
            <person name="Fan G."/>
            <person name="Whaley A.M."/>
            <person name="Farmer A.D."/>
            <person name="Sheridan J."/>
            <person name="Iwata A."/>
            <person name="Tuteja R."/>
            <person name="Penmetsa R.V."/>
            <person name="Wu W."/>
            <person name="Upadhyaya H.D."/>
            <person name="Yang S.P."/>
            <person name="Shah T."/>
            <person name="Saxena K.B."/>
            <person name="Michael T."/>
            <person name="McCombie W.R."/>
            <person name="Yang B."/>
            <person name="Zhang G."/>
            <person name="Yang H."/>
            <person name="Wang J."/>
            <person name="Spillane C."/>
            <person name="Cook D.R."/>
            <person name="May G.D."/>
            <person name="Xu X."/>
            <person name="Jackson S.A."/>
        </authorList>
    </citation>
    <scope>NUCLEOTIDE SEQUENCE [LARGE SCALE GENOMIC DNA]</scope>
</reference>
<proteinExistence type="predicted"/>
<dbReference type="AlphaFoldDB" id="A0A151SCE5"/>
<dbReference type="SMART" id="SM00255">
    <property type="entry name" value="TIR"/>
    <property type="match status" value="1"/>
</dbReference>
<evidence type="ECO:0000256" key="1">
    <source>
        <dbReference type="ARBA" id="ARBA00023027"/>
    </source>
</evidence>
<keyword evidence="4" id="KW-1185">Reference proteome</keyword>
<dbReference type="PANTHER" id="PTHR32009:SF110">
    <property type="entry name" value="DISEASE RESISTANCE PROTEIN (TIR-NBS-LRR CLASS)"/>
    <property type="match status" value="1"/>
</dbReference>
<dbReference type="SUPFAM" id="SSF52200">
    <property type="entry name" value="Toll/Interleukin receptor TIR domain"/>
    <property type="match status" value="1"/>
</dbReference>
<evidence type="ECO:0000259" key="2">
    <source>
        <dbReference type="PROSITE" id="PS50104"/>
    </source>
</evidence>
<keyword evidence="1" id="KW-0520">NAD</keyword>
<dbReference type="OMA" id="VIILECR"/>
<name>A0A151SCE5_CAJCA</name>
<dbReference type="PANTHER" id="PTHR32009">
    <property type="entry name" value="TMV RESISTANCE PROTEIN N-LIKE"/>
    <property type="match status" value="1"/>
</dbReference>
<evidence type="ECO:0000313" key="3">
    <source>
        <dbReference type="EMBL" id="KYP52482.1"/>
    </source>
</evidence>
<accession>A0A151SCE5</accession>
<dbReference type="Proteomes" id="UP000075243">
    <property type="component" value="Unassembled WGS sequence"/>
</dbReference>
<protein>
    <submittedName>
        <fullName evidence="3">Disease resistance protein At4g11170 family</fullName>
    </submittedName>
</protein>